<keyword evidence="2" id="KW-1185">Reference proteome</keyword>
<sequence>MKSTENELDLQFHTDLQVRAEIRASMAGQINGWERKRVNKQEVALEPTMDWFINADVRPGAGCRCEVVNMFFDNEATGETLSISGHR</sequence>
<comment type="caution">
    <text evidence="1">The sequence shown here is derived from an EMBL/GenBank/DDBJ whole genome shotgun (WGS) entry which is preliminary data.</text>
</comment>
<reference evidence="1" key="1">
    <citation type="submission" date="2021-03" db="EMBL/GenBank/DDBJ databases">
        <title>Evolutionary innovations through gain and loss of genes in the ectomycorrhizal Boletales.</title>
        <authorList>
            <person name="Wu G."/>
            <person name="Miyauchi S."/>
            <person name="Morin E."/>
            <person name="Yang Z.-L."/>
            <person name="Xu J."/>
            <person name="Martin F.M."/>
        </authorList>
    </citation>
    <scope>NUCLEOTIDE SEQUENCE</scope>
    <source>
        <strain evidence="1">BR01</strain>
    </source>
</reference>
<accession>A0A8I3AAF8</accession>
<name>A0A8I3AAF8_9AGAM</name>
<dbReference type="Proteomes" id="UP000683000">
    <property type="component" value="Unassembled WGS sequence"/>
</dbReference>
<dbReference type="EMBL" id="JAGFBS010000014">
    <property type="protein sequence ID" value="KAG6375636.1"/>
    <property type="molecule type" value="Genomic_DNA"/>
</dbReference>
<gene>
    <name evidence="1" type="ORF">JVT61DRAFT_3204</name>
</gene>
<evidence type="ECO:0000313" key="2">
    <source>
        <dbReference type="Proteomes" id="UP000683000"/>
    </source>
</evidence>
<proteinExistence type="predicted"/>
<organism evidence="1 2">
    <name type="scientific">Boletus reticuloceps</name>
    <dbReference type="NCBI Taxonomy" id="495285"/>
    <lineage>
        <taxon>Eukaryota</taxon>
        <taxon>Fungi</taxon>
        <taxon>Dikarya</taxon>
        <taxon>Basidiomycota</taxon>
        <taxon>Agaricomycotina</taxon>
        <taxon>Agaricomycetes</taxon>
        <taxon>Agaricomycetidae</taxon>
        <taxon>Boletales</taxon>
        <taxon>Boletineae</taxon>
        <taxon>Boletaceae</taxon>
        <taxon>Boletoideae</taxon>
        <taxon>Boletus</taxon>
    </lineage>
</organism>
<dbReference type="AlphaFoldDB" id="A0A8I3AAF8"/>
<protein>
    <submittedName>
        <fullName evidence="1">Uncharacterized protein</fullName>
    </submittedName>
</protein>
<evidence type="ECO:0000313" key="1">
    <source>
        <dbReference type="EMBL" id="KAG6375636.1"/>
    </source>
</evidence>